<protein>
    <submittedName>
        <fullName evidence="10">FtsX-like permease family protein</fullName>
    </submittedName>
</protein>
<evidence type="ECO:0000256" key="5">
    <source>
        <dbReference type="ARBA" id="ARBA00023136"/>
    </source>
</evidence>
<dbReference type="InterPro" id="IPR038766">
    <property type="entry name" value="Membrane_comp_ABC_pdt"/>
</dbReference>
<feature type="transmembrane region" description="Helical" evidence="8">
    <location>
        <begin position="682"/>
        <end position="703"/>
    </location>
</feature>
<keyword evidence="6" id="KW-0175">Coiled coil</keyword>
<dbReference type="GO" id="GO:0005886">
    <property type="term" value="C:plasma membrane"/>
    <property type="evidence" value="ECO:0007669"/>
    <property type="project" value="UniProtKB-SubCell"/>
</dbReference>
<evidence type="ECO:0000256" key="2">
    <source>
        <dbReference type="ARBA" id="ARBA00022475"/>
    </source>
</evidence>
<proteinExistence type="predicted"/>
<evidence type="ECO:0000256" key="8">
    <source>
        <dbReference type="SAM" id="Phobius"/>
    </source>
</evidence>
<dbReference type="AlphaFoldDB" id="A0A9X3FMU8"/>
<evidence type="ECO:0000256" key="4">
    <source>
        <dbReference type="ARBA" id="ARBA00022989"/>
    </source>
</evidence>
<evidence type="ECO:0000313" key="11">
    <source>
        <dbReference type="Proteomes" id="UP001146670"/>
    </source>
</evidence>
<dbReference type="EMBL" id="JAPRFR010000001">
    <property type="protein sequence ID" value="MCZ0725750.1"/>
    <property type="molecule type" value="Genomic_DNA"/>
</dbReference>
<feature type="transmembrane region" description="Helical" evidence="8">
    <location>
        <begin position="20"/>
        <end position="38"/>
    </location>
</feature>
<evidence type="ECO:0000313" key="10">
    <source>
        <dbReference type="EMBL" id="MCZ0725750.1"/>
    </source>
</evidence>
<feature type="domain" description="ABC3 transporter permease C-terminal" evidence="9">
    <location>
        <begin position="681"/>
        <end position="799"/>
    </location>
</feature>
<accession>A0A9X3FMU8</accession>
<feature type="transmembrane region" description="Helical" evidence="8">
    <location>
        <begin position="848"/>
        <end position="868"/>
    </location>
</feature>
<name>A0A9X3FMU8_9LACT</name>
<feature type="compositionally biased region" description="Polar residues" evidence="7">
    <location>
        <begin position="395"/>
        <end position="429"/>
    </location>
</feature>
<feature type="transmembrane region" description="Helical" evidence="8">
    <location>
        <begin position="1133"/>
        <end position="1155"/>
    </location>
</feature>
<feature type="region of interest" description="Disordered" evidence="7">
    <location>
        <begin position="387"/>
        <end position="498"/>
    </location>
</feature>
<keyword evidence="3 8" id="KW-0812">Transmembrane</keyword>
<keyword evidence="5 8" id="KW-0472">Membrane</keyword>
<comment type="subcellular location">
    <subcellularLocation>
        <location evidence="1">Cell membrane</location>
        <topology evidence="1">Multi-pass membrane protein</topology>
    </subcellularLocation>
</comment>
<dbReference type="Pfam" id="PF02687">
    <property type="entry name" value="FtsX"/>
    <property type="match status" value="2"/>
</dbReference>
<evidence type="ECO:0000259" key="9">
    <source>
        <dbReference type="Pfam" id="PF02687"/>
    </source>
</evidence>
<feature type="transmembrane region" description="Helical" evidence="8">
    <location>
        <begin position="724"/>
        <end position="750"/>
    </location>
</feature>
<gene>
    <name evidence="10" type="ORF">OW157_04085</name>
</gene>
<feature type="transmembrane region" description="Helical" evidence="8">
    <location>
        <begin position="1081"/>
        <end position="1100"/>
    </location>
</feature>
<comment type="caution">
    <text evidence="10">The sequence shown here is derived from an EMBL/GenBank/DDBJ whole genome shotgun (WGS) entry which is preliminary data.</text>
</comment>
<dbReference type="RefSeq" id="WP_268752062.1">
    <property type="nucleotide sequence ID" value="NZ_JAPRFQ010000001.1"/>
</dbReference>
<keyword evidence="11" id="KW-1185">Reference proteome</keyword>
<feature type="compositionally biased region" description="Acidic residues" evidence="7">
    <location>
        <begin position="443"/>
        <end position="453"/>
    </location>
</feature>
<evidence type="ECO:0000256" key="3">
    <source>
        <dbReference type="ARBA" id="ARBA00022692"/>
    </source>
</evidence>
<organism evidence="10 11">
    <name type="scientific">Aerococcus kribbianus</name>
    <dbReference type="NCBI Taxonomy" id="2999064"/>
    <lineage>
        <taxon>Bacteria</taxon>
        <taxon>Bacillati</taxon>
        <taxon>Bacillota</taxon>
        <taxon>Bacilli</taxon>
        <taxon>Lactobacillales</taxon>
        <taxon>Aerococcaceae</taxon>
        <taxon>Aerococcus</taxon>
    </lineage>
</organism>
<keyword evidence="4 8" id="KW-1133">Transmembrane helix</keyword>
<feature type="transmembrane region" description="Helical" evidence="8">
    <location>
        <begin position="770"/>
        <end position="795"/>
    </location>
</feature>
<feature type="coiled-coil region" evidence="6">
    <location>
        <begin position="250"/>
        <end position="305"/>
    </location>
</feature>
<sequence length="1210" mass="133287">MKTYWKDIRQSFTSSMGRFLSIFSLMMIGTVALIALKVTGPNLEKTAQEFIDQQNMLDFAVMSDLGLSEDDEEELSNIADSQVEFGYFTDVSIENTNDAVRVFSETEDISQFELVAGEMPSKSDEIALDNNMRSDYAIGDTIHFTQKGSEDEQLLNQESFTVTGFVNSSEIWDHQAMGNAGAGFGELTGYAVVSEESFDSEYYTIARLKFADLEGLTYTSDAYKEKEEDIKTDLEDLIADNGEKRLAAMQADGQEEIDRAQAEIDESKQELADASQAIADGHAQADDGQAQIDQARASLSQEQAQLDQGFAQLQGAQSEIFSSQSALSSFGQALDQAARGLANSQTQLALWRQGIDQGQASLSDRKDEFTDLETAKTHLEQEIANKESQLEDLKSQPSQAVSPVTSPANGQWSVSLLETDNNRAGSQDVTSEDSDTAKHDQEESQEASDDEAGLSDKSENDNSTPEEQGDKQDTSQSQPSDTDQSPNQDQAEDKQSASQITRLEAEIAGLKDRLSQLENQASQGQSQLQVVQDRLDQEEADYQNALLAYQEGRQEYQSQLASYQAAQEQLSAGQAELDQQAAQLQAGQTALDLAWAQIAQNQAEIDQALAELAQASDDFAEKRVDAEAEIAEAEADLDQAQSELADLTAPEYTVYTRTTLPGSDGYMTYDNAVSSIDAVANIFPIVLYLVAAMVTFTTMTRFVDEERQNAGLLKALGYTNRQIIAKFIIYGFVSSMIGTVIGILLGNYFVSPIIGDIISATTVIGESNLYFYPAYILLAIALALVSAVLPAWYVARKELTEEPAFLLQAKPPVAGEKILLERISFIWKRLRFNQKVTARNIFRYKQRMLMTVFGVAGSVALLFGGLGIRSSISGVTDSQFEDIIQYDMVVAQADDIESQEEGALSQALDRDEVKAHLDVAYFPAEQEIPGVTENQQLVTYITDQPDQLHQFVRLRDRKSQEPIELSDDGIVISEKIADLYGAEVGDSIPITLDDQEYQAKVRGITEMYAGHFAFMTANYYQELTGNDFTVNAHLVNLENHDRTQVENVAADFMAMDAVAAVIQNTGMVQLLDSISSSLESVMIILIILSVLLGVVILYNLTNINVAERMRELSTIKVLGFHNKEVTMYIYRETIILSFVGIIVGLLAGNLLHQVLLRVIGTDNIMFNPTATPEVYLIPIIAIVGIVAVLGVIVNRRLRRVDMLEALQSSE</sequence>
<feature type="compositionally biased region" description="Low complexity" evidence="7">
    <location>
        <begin position="474"/>
        <end position="489"/>
    </location>
</feature>
<dbReference type="PANTHER" id="PTHR30287">
    <property type="entry name" value="MEMBRANE COMPONENT OF PREDICTED ABC SUPERFAMILY METABOLITE UPTAKE TRANSPORTER"/>
    <property type="match status" value="1"/>
</dbReference>
<feature type="domain" description="ABC3 transporter permease C-terminal" evidence="9">
    <location>
        <begin position="1083"/>
        <end position="1199"/>
    </location>
</feature>
<dbReference type="Proteomes" id="UP001146670">
    <property type="component" value="Unassembled WGS sequence"/>
</dbReference>
<evidence type="ECO:0000256" key="6">
    <source>
        <dbReference type="SAM" id="Coils"/>
    </source>
</evidence>
<feature type="transmembrane region" description="Helical" evidence="8">
    <location>
        <begin position="1175"/>
        <end position="1193"/>
    </location>
</feature>
<feature type="coiled-coil region" evidence="6">
    <location>
        <begin position="500"/>
        <end position="650"/>
    </location>
</feature>
<dbReference type="Gene3D" id="1.10.287.1490">
    <property type="match status" value="1"/>
</dbReference>
<reference evidence="10" key="1">
    <citation type="submission" date="2022-12" db="EMBL/GenBank/DDBJ databases">
        <title>Description and comparative metabolic analysis of Aerococcus sp. nov., isolated from the feces of a pig.</title>
        <authorList>
            <person name="Chang Y.-H."/>
        </authorList>
    </citation>
    <scope>NUCLEOTIDE SEQUENCE</scope>
    <source>
        <strain evidence="10">YH-aer222</strain>
    </source>
</reference>
<dbReference type="PANTHER" id="PTHR30287:SF1">
    <property type="entry name" value="INNER MEMBRANE PROTEIN"/>
    <property type="match status" value="1"/>
</dbReference>
<dbReference type="InterPro" id="IPR003838">
    <property type="entry name" value="ABC3_permease_C"/>
</dbReference>
<evidence type="ECO:0000256" key="7">
    <source>
        <dbReference type="SAM" id="MobiDB-lite"/>
    </source>
</evidence>
<evidence type="ECO:0000256" key="1">
    <source>
        <dbReference type="ARBA" id="ARBA00004651"/>
    </source>
</evidence>
<keyword evidence="2" id="KW-1003">Cell membrane</keyword>